<organism evidence="2">
    <name type="scientific">hydrothermal vent metagenome</name>
    <dbReference type="NCBI Taxonomy" id="652676"/>
    <lineage>
        <taxon>unclassified sequences</taxon>
        <taxon>metagenomes</taxon>
        <taxon>ecological metagenomes</taxon>
    </lineage>
</organism>
<dbReference type="AlphaFoldDB" id="A0A3B1AGA3"/>
<sequence>MPVQIFKLRGVPEDEAADVRALLTEHSLEFYETPAGNWGISAPGIWLKDESRFAEARALIEEYQVARQQRVRQEYEQLRQQGRQRSVVDLIRSNPLRFILYLAGILLLIYISTKPFLHFGR</sequence>
<keyword evidence="1" id="KW-1133">Transmembrane helix</keyword>
<feature type="transmembrane region" description="Helical" evidence="1">
    <location>
        <begin position="98"/>
        <end position="117"/>
    </location>
</feature>
<keyword evidence="1" id="KW-0472">Membrane</keyword>
<evidence type="ECO:0000313" key="2">
    <source>
        <dbReference type="EMBL" id="VAX02812.1"/>
    </source>
</evidence>
<dbReference type="EMBL" id="UOFU01000294">
    <property type="protein sequence ID" value="VAX02812.1"/>
    <property type="molecule type" value="Genomic_DNA"/>
</dbReference>
<dbReference type="InterPro" id="IPR046162">
    <property type="entry name" value="DUF6164"/>
</dbReference>
<reference evidence="2" key="1">
    <citation type="submission" date="2018-06" db="EMBL/GenBank/DDBJ databases">
        <authorList>
            <person name="Zhirakovskaya E."/>
        </authorList>
    </citation>
    <scope>NUCLEOTIDE SEQUENCE</scope>
</reference>
<proteinExistence type="predicted"/>
<keyword evidence="1" id="KW-0812">Transmembrane</keyword>
<protein>
    <recommendedName>
        <fullName evidence="3">DUF2007 domain-containing protein</fullName>
    </recommendedName>
</protein>
<gene>
    <name evidence="2" type="ORF">MNBD_GAMMA20-17</name>
</gene>
<dbReference type="Pfam" id="PF19661">
    <property type="entry name" value="DUF6164"/>
    <property type="match status" value="1"/>
</dbReference>
<evidence type="ECO:0008006" key="3">
    <source>
        <dbReference type="Google" id="ProtNLM"/>
    </source>
</evidence>
<accession>A0A3B1AGA3</accession>
<name>A0A3B1AGA3_9ZZZZ</name>
<evidence type="ECO:0000256" key="1">
    <source>
        <dbReference type="SAM" id="Phobius"/>
    </source>
</evidence>